<dbReference type="Pfam" id="PF02423">
    <property type="entry name" value="OCD_Mu_crystall"/>
    <property type="match status" value="1"/>
</dbReference>
<dbReference type="RefSeq" id="WP_114460775.1">
    <property type="nucleotide sequence ID" value="NZ_QPIW01000005.1"/>
</dbReference>
<dbReference type="Proteomes" id="UP000253141">
    <property type="component" value="Unassembled WGS sequence"/>
</dbReference>
<dbReference type="EMBL" id="QPIW01000005">
    <property type="protein sequence ID" value="RDB06404.1"/>
    <property type="molecule type" value="Genomic_DNA"/>
</dbReference>
<protein>
    <submittedName>
        <fullName evidence="2">Ornithine cyclodeaminase</fullName>
    </submittedName>
</protein>
<proteinExistence type="inferred from homology"/>
<dbReference type="PANTHER" id="PTHR13812:SF19">
    <property type="entry name" value="KETIMINE REDUCTASE MU-CRYSTALLIN"/>
    <property type="match status" value="1"/>
</dbReference>
<comment type="similarity">
    <text evidence="1">Belongs to the ornithine cyclodeaminase/mu-crystallin family.</text>
</comment>
<dbReference type="Gene3D" id="3.40.50.720">
    <property type="entry name" value="NAD(P)-binding Rossmann-like Domain"/>
    <property type="match status" value="1"/>
</dbReference>
<dbReference type="GO" id="GO:0019752">
    <property type="term" value="P:carboxylic acid metabolic process"/>
    <property type="evidence" value="ECO:0007669"/>
    <property type="project" value="UniProtKB-ARBA"/>
</dbReference>
<dbReference type="GO" id="GO:0005737">
    <property type="term" value="C:cytoplasm"/>
    <property type="evidence" value="ECO:0007669"/>
    <property type="project" value="TreeGrafter"/>
</dbReference>
<dbReference type="SUPFAM" id="SSF51735">
    <property type="entry name" value="NAD(P)-binding Rossmann-fold domains"/>
    <property type="match status" value="1"/>
</dbReference>
<dbReference type="Gene3D" id="3.30.1780.10">
    <property type="entry name" value="ornithine cyclodeaminase, domain 1"/>
    <property type="match status" value="1"/>
</dbReference>
<dbReference type="FunFam" id="3.40.50.720:FF:000311">
    <property type="entry name" value="Ornithine cyclodeaminase"/>
    <property type="match status" value="1"/>
</dbReference>
<dbReference type="InterPro" id="IPR036291">
    <property type="entry name" value="NAD(P)-bd_dom_sf"/>
</dbReference>
<evidence type="ECO:0000313" key="2">
    <source>
        <dbReference type="EMBL" id="RDB06404.1"/>
    </source>
</evidence>
<keyword evidence="3" id="KW-1185">Reference proteome</keyword>
<accession>A0A369IGJ6</accession>
<sequence>MFQLRYFSRQAVEEGVTMTEAIELMKEAFRSLSAGEAVVPLRVNLPQPAQNAQTLFMPVYLPSAEALGLKVVTIFRDNPAKNLPLIHGLMLVMDGANGQPLALLDAEYLTALRTAAASGLATDLLARKNATVLAVFGTGAQARTQVEGVAAVRALQKVLVFGRNPENTEVFCKEMQARMGLKMEIAHAPEQLLEADIICAATTSNVPVFEHLHLKKGVHINGVGSYRPDAREIPGQTMQAAAIVVDQRTAAVAEAGDIVLPMKEGLLRDTSNFVELGEIILGARPGRISEDEITVFKSVGNAVQDLAVASYLVRKAQEGNLGVVLG</sequence>
<evidence type="ECO:0000313" key="3">
    <source>
        <dbReference type="Proteomes" id="UP000253141"/>
    </source>
</evidence>
<dbReference type="OrthoDB" id="9792005at2"/>
<organism evidence="2 3">
    <name type="scientific">Runella aurantiaca</name>
    <dbReference type="NCBI Taxonomy" id="2282308"/>
    <lineage>
        <taxon>Bacteria</taxon>
        <taxon>Pseudomonadati</taxon>
        <taxon>Bacteroidota</taxon>
        <taxon>Cytophagia</taxon>
        <taxon>Cytophagales</taxon>
        <taxon>Spirosomataceae</taxon>
        <taxon>Runella</taxon>
    </lineage>
</organism>
<dbReference type="PIRSF" id="PIRSF001439">
    <property type="entry name" value="CryM"/>
    <property type="match status" value="1"/>
</dbReference>
<dbReference type="GO" id="GO:0016491">
    <property type="term" value="F:oxidoreductase activity"/>
    <property type="evidence" value="ECO:0007669"/>
    <property type="project" value="UniProtKB-ARBA"/>
</dbReference>
<comment type="caution">
    <text evidence="2">The sequence shown here is derived from an EMBL/GenBank/DDBJ whole genome shotgun (WGS) entry which is preliminary data.</text>
</comment>
<dbReference type="InterPro" id="IPR003462">
    <property type="entry name" value="ODC_Mu_crystall"/>
</dbReference>
<dbReference type="InterPro" id="IPR023401">
    <property type="entry name" value="ODC_N"/>
</dbReference>
<name>A0A369IGJ6_9BACT</name>
<dbReference type="PANTHER" id="PTHR13812">
    <property type="entry name" value="KETIMINE REDUCTASE MU-CRYSTALLIN"/>
    <property type="match status" value="1"/>
</dbReference>
<dbReference type="AlphaFoldDB" id="A0A369IGJ6"/>
<evidence type="ECO:0000256" key="1">
    <source>
        <dbReference type="ARBA" id="ARBA00008903"/>
    </source>
</evidence>
<gene>
    <name evidence="2" type="ORF">DVG78_09105</name>
</gene>
<reference evidence="2 3" key="1">
    <citation type="submission" date="2018-07" db="EMBL/GenBank/DDBJ databases">
        <title>Genome analysis of Runella aurantiaca.</title>
        <authorList>
            <person name="Yang X."/>
        </authorList>
    </citation>
    <scope>NUCLEOTIDE SEQUENCE [LARGE SCALE GENOMIC DNA]</scope>
    <source>
        <strain evidence="2 3">YX9</strain>
    </source>
</reference>